<reference evidence="3 4" key="1">
    <citation type="submission" date="2023-07" db="EMBL/GenBank/DDBJ databases">
        <title>Genomic Encyclopedia of Type Strains, Phase IV (KMG-IV): sequencing the most valuable type-strain genomes for metagenomic binning, comparative biology and taxonomic classification.</title>
        <authorList>
            <person name="Goeker M."/>
        </authorList>
    </citation>
    <scope>NUCLEOTIDE SEQUENCE [LARGE SCALE GENOMIC DNA]</scope>
    <source>
        <strain evidence="3 4">DSM 12751</strain>
    </source>
</reference>
<gene>
    <name evidence="3" type="ORF">J2S11_001559</name>
</gene>
<evidence type="ECO:0000256" key="1">
    <source>
        <dbReference type="ARBA" id="ARBA00022801"/>
    </source>
</evidence>
<keyword evidence="1 3" id="KW-0378">Hydrolase</keyword>
<dbReference type="PANTHER" id="PTHR30404:SF0">
    <property type="entry name" value="N-ACETYLMURAMOYL-L-ALANINE AMIDASE AMIC"/>
    <property type="match status" value="1"/>
</dbReference>
<dbReference type="SUPFAM" id="SSF53187">
    <property type="entry name" value="Zn-dependent exopeptidases"/>
    <property type="match status" value="1"/>
</dbReference>
<dbReference type="RefSeq" id="WP_307392996.1">
    <property type="nucleotide sequence ID" value="NZ_BAAADK010000011.1"/>
</dbReference>
<evidence type="ECO:0000313" key="3">
    <source>
        <dbReference type="EMBL" id="MDQ0165658.1"/>
    </source>
</evidence>
<organism evidence="3 4">
    <name type="scientific">Caldalkalibacillus horti</name>
    <dbReference type="NCBI Taxonomy" id="77523"/>
    <lineage>
        <taxon>Bacteria</taxon>
        <taxon>Bacillati</taxon>
        <taxon>Bacillota</taxon>
        <taxon>Bacilli</taxon>
        <taxon>Bacillales</taxon>
        <taxon>Bacillaceae</taxon>
        <taxon>Caldalkalibacillus</taxon>
    </lineage>
</organism>
<dbReference type="SMART" id="SM00646">
    <property type="entry name" value="Ami_3"/>
    <property type="match status" value="1"/>
</dbReference>
<dbReference type="InterPro" id="IPR050695">
    <property type="entry name" value="N-acetylmuramoyl_amidase_3"/>
</dbReference>
<dbReference type="InterPro" id="IPR002508">
    <property type="entry name" value="MurNAc-LAA_cat"/>
</dbReference>
<evidence type="ECO:0000313" key="4">
    <source>
        <dbReference type="Proteomes" id="UP001235840"/>
    </source>
</evidence>
<dbReference type="EMBL" id="JAUSTY010000005">
    <property type="protein sequence ID" value="MDQ0165658.1"/>
    <property type="molecule type" value="Genomic_DNA"/>
</dbReference>
<dbReference type="PANTHER" id="PTHR30404">
    <property type="entry name" value="N-ACETYLMURAMOYL-L-ALANINE AMIDASE"/>
    <property type="match status" value="1"/>
</dbReference>
<dbReference type="Proteomes" id="UP001235840">
    <property type="component" value="Unassembled WGS sequence"/>
</dbReference>
<dbReference type="EC" id="3.5.1.28" evidence="3"/>
<keyword evidence="4" id="KW-1185">Reference proteome</keyword>
<comment type="caution">
    <text evidence="3">The sequence shown here is derived from an EMBL/GenBank/DDBJ whole genome shotgun (WGS) entry which is preliminary data.</text>
</comment>
<dbReference type="Gene3D" id="3.40.630.40">
    <property type="entry name" value="Zn-dependent exopeptidases"/>
    <property type="match status" value="1"/>
</dbReference>
<feature type="domain" description="MurNAc-LAA" evidence="2">
    <location>
        <begin position="63"/>
        <end position="171"/>
    </location>
</feature>
<accession>A0ABT9VXE0</accession>
<sequence>MKIMIDPGHGGHDPGAVGNGLQEKTLNLTIARHIRDILVAEYQGVEVRMTRDSDVFIGLSQRAALANSWGANYFMSIHINAGGGTGFESYIYNTRPASSVRAQDLIHPQIVQAMGVTDRGKKSANFAVLRETNMPAILTENLFIDRAADATRLANATFLRTIARGHVNGLERAFNLRKGSGGGGNVYRVIVDGTQVGAYGDHQNILNEIRRNVGTARNILVQRT</sequence>
<evidence type="ECO:0000259" key="2">
    <source>
        <dbReference type="SMART" id="SM00646"/>
    </source>
</evidence>
<dbReference type="Pfam" id="PF01520">
    <property type="entry name" value="Amidase_3"/>
    <property type="match status" value="1"/>
</dbReference>
<name>A0ABT9VXE0_9BACI</name>
<dbReference type="GO" id="GO:0008745">
    <property type="term" value="F:N-acetylmuramoyl-L-alanine amidase activity"/>
    <property type="evidence" value="ECO:0007669"/>
    <property type="project" value="UniProtKB-EC"/>
</dbReference>
<dbReference type="CDD" id="cd02696">
    <property type="entry name" value="MurNAc-LAA"/>
    <property type="match status" value="1"/>
</dbReference>
<proteinExistence type="predicted"/>
<protein>
    <submittedName>
        <fullName evidence="3">N-acetylmuramoyl-L-alanine amidase</fullName>
        <ecNumber evidence="3">3.5.1.28</ecNumber>
    </submittedName>
</protein>